<dbReference type="CDD" id="cd02440">
    <property type="entry name" value="AdoMet_MTases"/>
    <property type="match status" value="1"/>
</dbReference>
<gene>
    <name evidence="3" type="ORF">MB824_08650</name>
</gene>
<dbReference type="SUPFAM" id="SSF53335">
    <property type="entry name" value="S-adenosyl-L-methionine-dependent methyltransferases"/>
    <property type="match status" value="1"/>
</dbReference>
<keyword evidence="1" id="KW-0808">Transferase</keyword>
<dbReference type="PANTHER" id="PTHR43861">
    <property type="entry name" value="TRANS-ACONITATE 2-METHYLTRANSFERASE-RELATED"/>
    <property type="match status" value="1"/>
</dbReference>
<evidence type="ECO:0000256" key="1">
    <source>
        <dbReference type="ARBA" id="ARBA00022679"/>
    </source>
</evidence>
<feature type="domain" description="Methyltransferase" evidence="2">
    <location>
        <begin position="44"/>
        <end position="139"/>
    </location>
</feature>
<dbReference type="GO" id="GO:0008168">
    <property type="term" value="F:methyltransferase activity"/>
    <property type="evidence" value="ECO:0007669"/>
    <property type="project" value="UniProtKB-KW"/>
</dbReference>
<dbReference type="InterPro" id="IPR029063">
    <property type="entry name" value="SAM-dependent_MTases_sf"/>
</dbReference>
<dbReference type="InterPro" id="IPR041698">
    <property type="entry name" value="Methyltransf_25"/>
</dbReference>
<organism evidence="3 4">
    <name type="scientific">Kingella pumchi</name>
    <dbReference type="NCBI Taxonomy" id="2779506"/>
    <lineage>
        <taxon>Bacteria</taxon>
        <taxon>Pseudomonadati</taxon>
        <taxon>Pseudomonadota</taxon>
        <taxon>Betaproteobacteria</taxon>
        <taxon>Neisseriales</taxon>
        <taxon>Neisseriaceae</taxon>
        <taxon>Kingella</taxon>
    </lineage>
</organism>
<evidence type="ECO:0000313" key="3">
    <source>
        <dbReference type="EMBL" id="MCG6504564.1"/>
    </source>
</evidence>
<sequence length="218" mass="24276">MSHFRHEDAEQYDQRISFVLPGHELLHQSSAALLATLLPDDARILVVGAGTGADVLALHRQNPSWHFTCVEPLEAMLEQARAKTAHIVNLHFHLGFLAELPPTEPFDAVLCQLVSHFIPERAAKGELLAQIAARLKPQGWLVQTDVVESDEMPALTQFALAKGMPPEAAPRIAQRFAEDIHPLSAEDFERLAGENGFAVRKHYFRSLTVSGWLLQRQN</sequence>
<accession>A0ABS9NP49</accession>
<dbReference type="Gene3D" id="3.40.50.150">
    <property type="entry name" value="Vaccinia Virus protein VP39"/>
    <property type="match status" value="1"/>
</dbReference>
<protein>
    <submittedName>
        <fullName evidence="3">Class I SAM-dependent methyltransferase</fullName>
    </submittedName>
</protein>
<dbReference type="Pfam" id="PF13649">
    <property type="entry name" value="Methyltransf_25"/>
    <property type="match status" value="1"/>
</dbReference>
<keyword evidence="4" id="KW-1185">Reference proteome</keyword>
<name>A0ABS9NP49_9NEIS</name>
<dbReference type="GO" id="GO:0032259">
    <property type="term" value="P:methylation"/>
    <property type="evidence" value="ECO:0007669"/>
    <property type="project" value="UniProtKB-KW"/>
</dbReference>
<dbReference type="RefSeq" id="WP_238748074.1">
    <property type="nucleotide sequence ID" value="NZ_JAKOOW010000032.1"/>
</dbReference>
<dbReference type="Proteomes" id="UP001298424">
    <property type="component" value="Unassembled WGS sequence"/>
</dbReference>
<keyword evidence="3" id="KW-0489">Methyltransferase</keyword>
<proteinExistence type="predicted"/>
<evidence type="ECO:0000313" key="4">
    <source>
        <dbReference type="Proteomes" id="UP001298424"/>
    </source>
</evidence>
<evidence type="ECO:0000259" key="2">
    <source>
        <dbReference type="Pfam" id="PF13649"/>
    </source>
</evidence>
<comment type="caution">
    <text evidence="3">The sequence shown here is derived from an EMBL/GenBank/DDBJ whole genome shotgun (WGS) entry which is preliminary data.</text>
</comment>
<reference evidence="3 4" key="1">
    <citation type="submission" date="2022-02" db="EMBL/GenBank/DDBJ databases">
        <title>Genome sequence data of Kingella unionensis sp. nov. strain CICC 24913 (CCUG 75125).</title>
        <authorList>
            <person name="Xiao M."/>
        </authorList>
    </citation>
    <scope>NUCLEOTIDE SEQUENCE [LARGE SCALE GENOMIC DNA]</scope>
    <source>
        <strain evidence="3 4">CICC 24913</strain>
    </source>
</reference>
<dbReference type="EMBL" id="JAKOOW010000032">
    <property type="protein sequence ID" value="MCG6504564.1"/>
    <property type="molecule type" value="Genomic_DNA"/>
</dbReference>